<evidence type="ECO:0000256" key="4">
    <source>
        <dbReference type="ARBA" id="ARBA00022759"/>
    </source>
</evidence>
<dbReference type="InterPro" id="IPR036397">
    <property type="entry name" value="RNaseH_sf"/>
</dbReference>
<keyword evidence="6" id="KW-0695">RNA-directed DNA polymerase</keyword>
<dbReference type="AlphaFoldDB" id="A0A2I0JQE0"/>
<dbReference type="InterPro" id="IPR012337">
    <property type="entry name" value="RNaseH-like_sf"/>
</dbReference>
<dbReference type="Gene3D" id="3.30.420.10">
    <property type="entry name" value="Ribonuclease H-like superfamily/Ribonuclease H"/>
    <property type="match status" value="1"/>
</dbReference>
<keyword evidence="2" id="KW-0548">Nucleotidyltransferase</keyword>
<organism evidence="10 11">
    <name type="scientific">Punica granatum</name>
    <name type="common">Pomegranate</name>
    <dbReference type="NCBI Taxonomy" id="22663"/>
    <lineage>
        <taxon>Eukaryota</taxon>
        <taxon>Viridiplantae</taxon>
        <taxon>Streptophyta</taxon>
        <taxon>Embryophyta</taxon>
        <taxon>Tracheophyta</taxon>
        <taxon>Spermatophyta</taxon>
        <taxon>Magnoliopsida</taxon>
        <taxon>eudicotyledons</taxon>
        <taxon>Gunneridae</taxon>
        <taxon>Pentapetalae</taxon>
        <taxon>rosids</taxon>
        <taxon>malvids</taxon>
        <taxon>Myrtales</taxon>
        <taxon>Lythraceae</taxon>
        <taxon>Punica</taxon>
    </lineage>
</organism>
<evidence type="ECO:0000256" key="3">
    <source>
        <dbReference type="ARBA" id="ARBA00022722"/>
    </source>
</evidence>
<accession>A0A2I0JQE0</accession>
<evidence type="ECO:0000259" key="9">
    <source>
        <dbReference type="Pfam" id="PF17917"/>
    </source>
</evidence>
<evidence type="ECO:0000256" key="6">
    <source>
        <dbReference type="ARBA" id="ARBA00022918"/>
    </source>
</evidence>
<gene>
    <name evidence="10" type="ORF">CRG98_021502</name>
</gene>
<evidence type="ECO:0000259" key="8">
    <source>
        <dbReference type="Pfam" id="PF13456"/>
    </source>
</evidence>
<proteinExistence type="predicted"/>
<reference evidence="10 11" key="1">
    <citation type="submission" date="2017-11" db="EMBL/GenBank/DDBJ databases">
        <title>De-novo sequencing of pomegranate (Punica granatum L.) genome.</title>
        <authorList>
            <person name="Akparov Z."/>
            <person name="Amiraslanov A."/>
            <person name="Hajiyeva S."/>
            <person name="Abbasov M."/>
            <person name="Kaur K."/>
            <person name="Hamwieh A."/>
            <person name="Solovyev V."/>
            <person name="Salamov A."/>
            <person name="Braich B."/>
            <person name="Kosarev P."/>
            <person name="Mahmoud A."/>
            <person name="Hajiyev E."/>
            <person name="Babayeva S."/>
            <person name="Izzatullayeva V."/>
            <person name="Mammadov A."/>
            <person name="Mammadov A."/>
            <person name="Sharifova S."/>
            <person name="Ojaghi J."/>
            <person name="Eynullazada K."/>
            <person name="Bayramov B."/>
            <person name="Abdulazimova A."/>
            <person name="Shahmuradov I."/>
        </authorList>
    </citation>
    <scope>NUCLEOTIDE SEQUENCE [LARGE SCALE GENOMIC DNA]</scope>
    <source>
        <strain evidence="11">cv. AG2017</strain>
        <tissue evidence="10">Leaf</tissue>
    </source>
</reference>
<keyword evidence="1" id="KW-0808">Transferase</keyword>
<dbReference type="PANTHER" id="PTHR48475:SF1">
    <property type="entry name" value="RNASE H TYPE-1 DOMAIN-CONTAINING PROTEIN"/>
    <property type="match status" value="1"/>
</dbReference>
<feature type="compositionally biased region" description="Basic and acidic residues" evidence="7">
    <location>
        <begin position="136"/>
        <end position="151"/>
    </location>
</feature>
<keyword evidence="4" id="KW-0255">Endonuclease</keyword>
<dbReference type="Pfam" id="PF13456">
    <property type="entry name" value="RVT_3"/>
    <property type="match status" value="1"/>
</dbReference>
<evidence type="ECO:0000256" key="1">
    <source>
        <dbReference type="ARBA" id="ARBA00022679"/>
    </source>
</evidence>
<keyword evidence="11" id="KW-1185">Reference proteome</keyword>
<evidence type="ECO:0000313" key="10">
    <source>
        <dbReference type="EMBL" id="PKI58123.1"/>
    </source>
</evidence>
<protein>
    <submittedName>
        <fullName evidence="10">Uncharacterized protein</fullName>
    </submittedName>
</protein>
<keyword evidence="5" id="KW-0378">Hydrolase</keyword>
<feature type="region of interest" description="Disordered" evidence="7">
    <location>
        <begin position="136"/>
        <end position="166"/>
    </location>
</feature>
<dbReference type="GO" id="GO:0003676">
    <property type="term" value="F:nucleic acid binding"/>
    <property type="evidence" value="ECO:0007669"/>
    <property type="project" value="InterPro"/>
</dbReference>
<dbReference type="GO" id="GO:0003964">
    <property type="term" value="F:RNA-directed DNA polymerase activity"/>
    <property type="evidence" value="ECO:0007669"/>
    <property type="project" value="UniProtKB-KW"/>
</dbReference>
<dbReference type="GO" id="GO:0004523">
    <property type="term" value="F:RNA-DNA hybrid ribonuclease activity"/>
    <property type="evidence" value="ECO:0007669"/>
    <property type="project" value="InterPro"/>
</dbReference>
<evidence type="ECO:0000256" key="2">
    <source>
        <dbReference type="ARBA" id="ARBA00022695"/>
    </source>
</evidence>
<dbReference type="InterPro" id="IPR041373">
    <property type="entry name" value="RT_RNaseH"/>
</dbReference>
<dbReference type="STRING" id="22663.A0A2I0JQE0"/>
<evidence type="ECO:0000256" key="5">
    <source>
        <dbReference type="ARBA" id="ARBA00022801"/>
    </source>
</evidence>
<dbReference type="CDD" id="cd09279">
    <property type="entry name" value="RNase_HI_like"/>
    <property type="match status" value="1"/>
</dbReference>
<dbReference type="Pfam" id="PF17917">
    <property type="entry name" value="RT_RNaseH"/>
    <property type="match status" value="1"/>
</dbReference>
<feature type="domain" description="Reverse transcriptase RNase H-like" evidence="9">
    <location>
        <begin position="332"/>
        <end position="386"/>
    </location>
</feature>
<comment type="caution">
    <text evidence="10">The sequence shown here is derived from an EMBL/GenBank/DDBJ whole genome shotgun (WGS) entry which is preliminary data.</text>
</comment>
<evidence type="ECO:0000256" key="7">
    <source>
        <dbReference type="SAM" id="MobiDB-lite"/>
    </source>
</evidence>
<dbReference type="EMBL" id="PGOL01001441">
    <property type="protein sequence ID" value="PKI58123.1"/>
    <property type="molecule type" value="Genomic_DNA"/>
</dbReference>
<sequence>MLQYWDYEEFFIHTFQDSLAGATLDWYMSLKAADISTWADLSSKFIYQYKYCVETPPTLLELSTMEMTEGQGFEAYVVKWRVRAVKHVPPISEAQQIQLFHYTLRGAYYLHLLAHTSPFSNLIDAGKKLDMGVKLGKREGPTEKKERESSKKATTGTPSAGNRRGRDAYKLRERIQQMVDDKQLTFNAVKPPNVQAIPLPDHGSSSGPSINMNSVCAIGVYETEQEASTPFVIEYVPAETVVGYAGFDSTPAPFGIEVLVREPYQDSKVPWTYEESVGNLKHQFSVMDVTCLGRVYKNPKTANKGKVPAATLGIASEATPIPQKMVTEEEDEKMCCALVWVIQRFQQYSLYHTIRLLSKADPLKYLLGNVSSTRNIAKWHCQLTEYDIEFVPRTSVKGQAIADHLAEFPIEDDTPINSDFPDEGILQVDEEEDGTAWKMYFDGAVNSTGSGIGAVLISPDGRYYLIAVKVDFPYTNNVAEYEACVLGLQAAIDFRVKELEVFGDLMLTIFQTLGQWKTKDAKLIPYHEYLEELAENFEKISFTYTPRIKNQFVDALATLASMVGITKETSSNYLRSRLPKVRLTATQSRRPMSHGTKTSNIFCKPANTRHLPTIGTGKHFDDSRHITS</sequence>
<evidence type="ECO:0000313" key="11">
    <source>
        <dbReference type="Proteomes" id="UP000233551"/>
    </source>
</evidence>
<feature type="domain" description="RNase H type-1" evidence="8">
    <location>
        <begin position="441"/>
        <end position="559"/>
    </location>
</feature>
<dbReference type="Proteomes" id="UP000233551">
    <property type="component" value="Unassembled WGS sequence"/>
</dbReference>
<keyword evidence="3" id="KW-0540">Nuclease</keyword>
<dbReference type="PANTHER" id="PTHR48475">
    <property type="entry name" value="RIBONUCLEASE H"/>
    <property type="match status" value="1"/>
</dbReference>
<name>A0A2I0JQE0_PUNGR</name>
<dbReference type="SUPFAM" id="SSF53098">
    <property type="entry name" value="Ribonuclease H-like"/>
    <property type="match status" value="1"/>
</dbReference>
<dbReference type="InterPro" id="IPR002156">
    <property type="entry name" value="RNaseH_domain"/>
</dbReference>